<dbReference type="AlphaFoldDB" id="A0AAV8A476"/>
<dbReference type="InterPro" id="IPR036249">
    <property type="entry name" value="Thioredoxin-like_sf"/>
</dbReference>
<evidence type="ECO:0000256" key="1">
    <source>
        <dbReference type="ARBA" id="ARBA00004389"/>
    </source>
</evidence>
<accession>A0AAV8A476</accession>
<evidence type="ECO:0000256" key="6">
    <source>
        <dbReference type="SAM" id="MobiDB-lite"/>
    </source>
</evidence>
<feature type="region of interest" description="Disordered" evidence="6">
    <location>
        <begin position="437"/>
        <end position="544"/>
    </location>
</feature>
<dbReference type="PROSITE" id="PS51352">
    <property type="entry name" value="THIOREDOXIN_2"/>
    <property type="match status" value="1"/>
</dbReference>
<dbReference type="Gene3D" id="3.40.30.10">
    <property type="entry name" value="Glutaredoxin"/>
    <property type="match status" value="2"/>
</dbReference>
<feature type="compositionally biased region" description="Basic and acidic residues" evidence="6">
    <location>
        <begin position="459"/>
        <end position="487"/>
    </location>
</feature>
<feature type="chain" id="PRO_5043653233" evidence="8">
    <location>
        <begin position="23"/>
        <end position="544"/>
    </location>
</feature>
<feature type="compositionally biased region" description="Low complexity" evidence="6">
    <location>
        <begin position="501"/>
        <end position="527"/>
    </location>
</feature>
<dbReference type="Pfam" id="PF13848">
    <property type="entry name" value="Thioredoxin_6"/>
    <property type="match status" value="1"/>
</dbReference>
<dbReference type="Proteomes" id="UP001146793">
    <property type="component" value="Unassembled WGS sequence"/>
</dbReference>
<dbReference type="PANTHER" id="PTHR46426:SF1">
    <property type="entry name" value="PROTEIN DISULFIDE-ISOMERASE TMX3"/>
    <property type="match status" value="1"/>
</dbReference>
<proteinExistence type="predicted"/>
<dbReference type="InterPro" id="IPR052250">
    <property type="entry name" value="PDI_TMX3"/>
</dbReference>
<feature type="compositionally biased region" description="Basic residues" evidence="6">
    <location>
        <begin position="488"/>
        <end position="500"/>
    </location>
</feature>
<evidence type="ECO:0000256" key="7">
    <source>
        <dbReference type="SAM" id="Phobius"/>
    </source>
</evidence>
<dbReference type="InterPro" id="IPR013766">
    <property type="entry name" value="Thioredoxin_domain"/>
</dbReference>
<comment type="subcellular location">
    <subcellularLocation>
        <location evidence="1">Endoplasmic reticulum membrane</location>
        <topology evidence="1">Single-pass membrane protein</topology>
    </subcellularLocation>
</comment>
<protein>
    <submittedName>
        <fullName evidence="10">Protein disulfide-isomerase tmx3</fullName>
    </submittedName>
</protein>
<gene>
    <name evidence="10" type="ORF">M0812_00011</name>
</gene>
<evidence type="ECO:0000256" key="3">
    <source>
        <dbReference type="ARBA" id="ARBA00022989"/>
    </source>
</evidence>
<keyword evidence="4 7" id="KW-0472">Membrane</keyword>
<evidence type="ECO:0000256" key="5">
    <source>
        <dbReference type="ARBA" id="ARBA00045246"/>
    </source>
</evidence>
<feature type="transmembrane region" description="Helical" evidence="7">
    <location>
        <begin position="412"/>
        <end position="431"/>
    </location>
</feature>
<evidence type="ECO:0000256" key="2">
    <source>
        <dbReference type="ARBA" id="ARBA00022692"/>
    </source>
</evidence>
<dbReference type="CDD" id="cd02961">
    <property type="entry name" value="PDI_a_family"/>
    <property type="match status" value="1"/>
</dbReference>
<feature type="domain" description="Thioredoxin" evidence="9">
    <location>
        <begin position="11"/>
        <end position="132"/>
    </location>
</feature>
<organism evidence="10 11">
    <name type="scientific">Anaeramoeba flamelloides</name>
    <dbReference type="NCBI Taxonomy" id="1746091"/>
    <lineage>
        <taxon>Eukaryota</taxon>
        <taxon>Metamonada</taxon>
        <taxon>Anaeramoebidae</taxon>
        <taxon>Anaeramoeba</taxon>
    </lineage>
</organism>
<dbReference type="PROSITE" id="PS00194">
    <property type="entry name" value="THIOREDOXIN_1"/>
    <property type="match status" value="1"/>
</dbReference>
<reference evidence="10" key="1">
    <citation type="submission" date="2022-08" db="EMBL/GenBank/DDBJ databases">
        <title>Novel sulphate-reducing endosymbionts in the free-living metamonad Anaeramoeba.</title>
        <authorList>
            <person name="Jerlstrom-Hultqvist J."/>
            <person name="Cepicka I."/>
            <person name="Gallot-Lavallee L."/>
            <person name="Salas-Leiva D."/>
            <person name="Curtis B.A."/>
            <person name="Zahonova K."/>
            <person name="Pipaliya S."/>
            <person name="Dacks J."/>
            <person name="Roger A.J."/>
        </authorList>
    </citation>
    <scope>NUCLEOTIDE SEQUENCE</scope>
    <source>
        <strain evidence="10">Busselton2</strain>
    </source>
</reference>
<comment type="caution">
    <text evidence="10">The sequence shown here is derived from an EMBL/GenBank/DDBJ whole genome shotgun (WGS) entry which is preliminary data.</text>
</comment>
<dbReference type="EMBL" id="JANTQA010000015">
    <property type="protein sequence ID" value="KAJ3447542.1"/>
    <property type="molecule type" value="Genomic_DNA"/>
</dbReference>
<feature type="signal peptide" evidence="8">
    <location>
        <begin position="1"/>
        <end position="22"/>
    </location>
</feature>
<keyword evidence="8" id="KW-0732">Signal</keyword>
<keyword evidence="3 7" id="KW-1133">Transmembrane helix</keyword>
<comment type="function">
    <text evidence="5">Probable disulfide isomerase, which participates in the folding of proteins containing disulfide bonds. May act as a dithiol oxidase. Acts as a regulator of endoplasmic reticulum-mitochondria contact sites via its ability to regulate redox signals.</text>
</comment>
<evidence type="ECO:0000313" key="10">
    <source>
        <dbReference type="EMBL" id="KAJ3447542.1"/>
    </source>
</evidence>
<sequence length="544" mass="63774">MKNIFILSFFLLFSSSLFLVNCKNSNDDEYVFTLTKQDFYDLVDPSEFWFLGFFADWCEHCKQIEPQFKTAARGVDGINFGSVNCAKEGSLCRQFKIKGYPTLMFVHGKHRYEYNGVRTPLGMVTFCEKLSQKPVLDLSHDQDSATKLLDTLSHEISTLVLLQDEDQLPEFSFLEAFEQISYELLLELQFVSMTYDSFFTGAEHSSILKEAIRSDEKLLEISQSYDPLDPHRDSETLLVMFRDVNFVKTFPDDVIPDRKRQITKWTKQNLDSILPKLTMNSFEKVTVSNKLVAVAIIDSKKSVSQNFLDIIKEVSKERNDFTFCYLDGRKWSQYIEKFDLTRKMLPKLIVIDYQREIYYEMQSSALGEKYDFIEFLQMVKDKKIQPKGDGVLLINKLKRYFDTFKSWLTDNFKLILCITSCSTTLIYWVFFRNSSNDQKKNDANAKNNENEENGNNTKKTNEDKNKNNKNEIEEKKPNKDNQKDNKSKKNNSNKNNKNKNKQNNNNKQKNNNKQNNDNKQNNNNKQKNNNKKNNNKSKKNRKNK</sequence>
<keyword evidence="2 7" id="KW-0812">Transmembrane</keyword>
<dbReference type="PANTHER" id="PTHR46426">
    <property type="entry name" value="PROTEIN DISULFIDE-ISOMERASE TMX3"/>
    <property type="match status" value="1"/>
</dbReference>
<evidence type="ECO:0000256" key="4">
    <source>
        <dbReference type="ARBA" id="ARBA00023136"/>
    </source>
</evidence>
<evidence type="ECO:0000313" key="11">
    <source>
        <dbReference type="Proteomes" id="UP001146793"/>
    </source>
</evidence>
<dbReference type="GO" id="GO:0005789">
    <property type="term" value="C:endoplasmic reticulum membrane"/>
    <property type="evidence" value="ECO:0007669"/>
    <property type="project" value="UniProtKB-SubCell"/>
</dbReference>
<dbReference type="Pfam" id="PF00085">
    <property type="entry name" value="Thioredoxin"/>
    <property type="match status" value="1"/>
</dbReference>
<evidence type="ECO:0000256" key="8">
    <source>
        <dbReference type="SAM" id="SignalP"/>
    </source>
</evidence>
<evidence type="ECO:0000259" key="9">
    <source>
        <dbReference type="PROSITE" id="PS51352"/>
    </source>
</evidence>
<feature type="compositionally biased region" description="Basic residues" evidence="6">
    <location>
        <begin position="528"/>
        <end position="544"/>
    </location>
</feature>
<dbReference type="InterPro" id="IPR017937">
    <property type="entry name" value="Thioredoxin_CS"/>
</dbReference>
<dbReference type="SUPFAM" id="SSF52833">
    <property type="entry name" value="Thioredoxin-like"/>
    <property type="match status" value="2"/>
</dbReference>
<name>A0AAV8A476_9EUKA</name>